<dbReference type="InterPro" id="IPR012337">
    <property type="entry name" value="RNaseH-like_sf"/>
</dbReference>
<dbReference type="SMART" id="SM00597">
    <property type="entry name" value="ZnF_TTF"/>
    <property type="match status" value="1"/>
</dbReference>
<gene>
    <name evidence="3" type="ORF">XNOV1_A007515</name>
</gene>
<feature type="domain" description="TTF-type" evidence="2">
    <location>
        <begin position="141"/>
        <end position="222"/>
    </location>
</feature>
<evidence type="ECO:0000256" key="1">
    <source>
        <dbReference type="SAM" id="MobiDB-lite"/>
    </source>
</evidence>
<name>A0AAV1FG56_XYRNO</name>
<protein>
    <submittedName>
        <fullName evidence="3">Zinc finger MYM-type protein 1-like</fullName>
    </submittedName>
</protein>
<reference evidence="3" key="1">
    <citation type="submission" date="2023-08" db="EMBL/GenBank/DDBJ databases">
        <authorList>
            <person name="Alioto T."/>
            <person name="Alioto T."/>
            <person name="Gomez Garrido J."/>
        </authorList>
    </citation>
    <scope>NUCLEOTIDE SEQUENCE</scope>
</reference>
<accession>A0AAV1FG56</accession>
<dbReference type="Proteomes" id="UP001178508">
    <property type="component" value="Chromosome 7"/>
</dbReference>
<evidence type="ECO:0000313" key="4">
    <source>
        <dbReference type="Proteomes" id="UP001178508"/>
    </source>
</evidence>
<dbReference type="PANTHER" id="PTHR45749:SF35">
    <property type="entry name" value="AC-LIKE TRANSPOSASE-RELATED"/>
    <property type="match status" value="1"/>
</dbReference>
<evidence type="ECO:0000259" key="2">
    <source>
        <dbReference type="SMART" id="SM00597"/>
    </source>
</evidence>
<evidence type="ECO:0000313" key="3">
    <source>
        <dbReference type="EMBL" id="CAJ1059664.1"/>
    </source>
</evidence>
<dbReference type="PANTHER" id="PTHR45749">
    <property type="match status" value="1"/>
</dbReference>
<organism evidence="3 4">
    <name type="scientific">Xyrichtys novacula</name>
    <name type="common">Pearly razorfish</name>
    <name type="synonym">Hemipteronotus novacula</name>
    <dbReference type="NCBI Taxonomy" id="13765"/>
    <lineage>
        <taxon>Eukaryota</taxon>
        <taxon>Metazoa</taxon>
        <taxon>Chordata</taxon>
        <taxon>Craniata</taxon>
        <taxon>Vertebrata</taxon>
        <taxon>Euteleostomi</taxon>
        <taxon>Actinopterygii</taxon>
        <taxon>Neopterygii</taxon>
        <taxon>Teleostei</taxon>
        <taxon>Neoteleostei</taxon>
        <taxon>Acanthomorphata</taxon>
        <taxon>Eupercaria</taxon>
        <taxon>Labriformes</taxon>
        <taxon>Labridae</taxon>
        <taxon>Xyrichtys</taxon>
    </lineage>
</organism>
<dbReference type="SUPFAM" id="SSF53098">
    <property type="entry name" value="Ribonuclease H-like"/>
    <property type="match status" value="1"/>
</dbReference>
<dbReference type="Pfam" id="PF14291">
    <property type="entry name" value="DUF4371"/>
    <property type="match status" value="1"/>
</dbReference>
<dbReference type="AlphaFoldDB" id="A0AAV1FG56"/>
<proteinExistence type="predicted"/>
<keyword evidence="4" id="KW-1185">Reference proteome</keyword>
<feature type="region of interest" description="Disordered" evidence="1">
    <location>
        <begin position="46"/>
        <end position="105"/>
    </location>
</feature>
<dbReference type="InterPro" id="IPR006580">
    <property type="entry name" value="Znf_TTF"/>
</dbReference>
<feature type="compositionally biased region" description="Basic and acidic residues" evidence="1">
    <location>
        <begin position="46"/>
        <end position="64"/>
    </location>
</feature>
<sequence>MKKRRNKSPWGPPRPFCLQRCLCQSVRTARFVCLFSGHRAPHLRKDEEELFQRGRQEKTEEGKGGKKKERQCTVVSQPPAQEDPTDDQRSSPTADTDDTPSRPKCEQLISEDPAQWPTILNHTQVCQLNTDKIPRRFKREYYEMTMKNGNKIQQRWLMYSVSTESTFCFACKIFGKLDNSLTKGGFRYRKNIASHLKEHEHSKAHHTNMMSWQELNTRLKTKTAIDQINQNLMHLEVEHWRGVIHRVIAIICYLAERNQALRGHTEALYDPHNGNFLAQMELMAQFDPIMNEHIRKFQTKQTKVHYLSKISEEIARQVKAAKYFSVIMDCTPDTSHTEQLSIVLRVVKREPSVGASISEHFIGFVDVQDTTGRGLSETLLEKLDELNLNIRDCRGQSYDNGSNMMGHKQGVQARLLQLNEKALCVPCSSHTLNLVVADAAKSSVGSISFFGVLPRLYNLFSSSVQRWAVLQEHVKHATVKSLSVTRWEARIDSVKVVRYHLPELIQALSGLQTLSVQKKDSETLSTATSIKAELMTWRFVLCTVIWYNILYQINRVSKILQSPSVSLETLKAETSAVRTYLENARESGLAAAQSDATKIAESLEIDRTFPAKRQRKTTKQFLYEGREESQSTPDEQFKREFFLPLVDTALTSLTDRFSKMEDVFGLYGFLFSKET</sequence>
<dbReference type="InterPro" id="IPR025398">
    <property type="entry name" value="DUF4371"/>
</dbReference>
<dbReference type="EMBL" id="OY660870">
    <property type="protein sequence ID" value="CAJ1059664.1"/>
    <property type="molecule type" value="Genomic_DNA"/>
</dbReference>